<keyword evidence="2" id="KW-1185">Reference proteome</keyword>
<evidence type="ECO:0000313" key="1">
    <source>
        <dbReference type="EMBL" id="GGA47125.1"/>
    </source>
</evidence>
<name>A0ABQ1GN84_9GAMM</name>
<accession>A0ABQ1GN84</accession>
<evidence type="ECO:0000313" key="2">
    <source>
        <dbReference type="Proteomes" id="UP000620046"/>
    </source>
</evidence>
<reference evidence="2" key="1">
    <citation type="journal article" date="2019" name="Int. J. Syst. Evol. Microbiol.">
        <title>The Global Catalogue of Microorganisms (GCM) 10K type strain sequencing project: providing services to taxonomists for standard genome sequencing and annotation.</title>
        <authorList>
            <consortium name="The Broad Institute Genomics Platform"/>
            <consortium name="The Broad Institute Genome Sequencing Center for Infectious Disease"/>
            <person name="Wu L."/>
            <person name="Ma J."/>
        </authorList>
    </citation>
    <scope>NUCLEOTIDE SEQUENCE [LARGE SCALE GENOMIC DNA]</scope>
    <source>
        <strain evidence="2">CGMCC 1.15439</strain>
    </source>
</reference>
<dbReference type="Proteomes" id="UP000620046">
    <property type="component" value="Unassembled WGS sequence"/>
</dbReference>
<dbReference type="EMBL" id="BMJA01000004">
    <property type="protein sequence ID" value="GGA47125.1"/>
    <property type="molecule type" value="Genomic_DNA"/>
</dbReference>
<organism evidence="1 2">
    <name type="scientific">Dyella nitratireducens</name>
    <dbReference type="NCBI Taxonomy" id="1849580"/>
    <lineage>
        <taxon>Bacteria</taxon>
        <taxon>Pseudomonadati</taxon>
        <taxon>Pseudomonadota</taxon>
        <taxon>Gammaproteobacteria</taxon>
        <taxon>Lysobacterales</taxon>
        <taxon>Rhodanobacteraceae</taxon>
        <taxon>Dyella</taxon>
    </lineage>
</organism>
<comment type="caution">
    <text evidence="1">The sequence shown here is derived from an EMBL/GenBank/DDBJ whole genome shotgun (WGS) entry which is preliminary data.</text>
</comment>
<protein>
    <submittedName>
        <fullName evidence="1">Uncharacterized protein</fullName>
    </submittedName>
</protein>
<proteinExistence type="predicted"/>
<sequence>MDGDVAPKAVPELAFVVDATLWFSLDNVTQAFEVDSSGLDGEELPDECAGRGTELLRVCPKREKHPEC</sequence>
<gene>
    <name evidence="1" type="ORF">GCM10010981_40390</name>
</gene>